<dbReference type="Proteomes" id="UP000198507">
    <property type="component" value="Unassembled WGS sequence"/>
</dbReference>
<dbReference type="AlphaFoldDB" id="A0A1H9Z6J9"/>
<dbReference type="OrthoDB" id="5197329at2"/>
<dbReference type="RefSeq" id="WP_139206810.1">
    <property type="nucleotide sequence ID" value="NZ_FOIE01000001.1"/>
</dbReference>
<comment type="similarity">
    <text evidence="2">Belongs to the PqqA family.</text>
</comment>
<accession>A0A1H9Z6J9</accession>
<dbReference type="GO" id="GO:0018189">
    <property type="term" value="P:pyrroloquinoline quinone biosynthetic process"/>
    <property type="evidence" value="ECO:0007669"/>
    <property type="project" value="UniProtKB-UniPathway"/>
</dbReference>
<gene>
    <name evidence="4" type="ORF">SAMN04488546_0435</name>
</gene>
<evidence type="ECO:0000256" key="1">
    <source>
        <dbReference type="ARBA" id="ARBA00004886"/>
    </source>
</evidence>
<sequence length="40" mass="4536">MDQELCVSPPCAEEWEAPSFEEIRVSAEATAYMGVQDDWD</sequence>
<dbReference type="NCBIfam" id="TIGR02107">
    <property type="entry name" value="PQQ_syn_pqqA"/>
    <property type="match status" value="1"/>
</dbReference>
<keyword evidence="5" id="KW-1185">Reference proteome</keyword>
<evidence type="ECO:0000313" key="5">
    <source>
        <dbReference type="Proteomes" id="UP000198507"/>
    </source>
</evidence>
<proteinExistence type="inferred from homology"/>
<organism evidence="4 5">
    <name type="scientific">Geodermatophilus poikilotrophus</name>
    <dbReference type="NCBI Taxonomy" id="1333667"/>
    <lineage>
        <taxon>Bacteria</taxon>
        <taxon>Bacillati</taxon>
        <taxon>Actinomycetota</taxon>
        <taxon>Actinomycetes</taxon>
        <taxon>Geodermatophilales</taxon>
        <taxon>Geodermatophilaceae</taxon>
        <taxon>Geodermatophilus</taxon>
    </lineage>
</organism>
<comment type="pathway">
    <text evidence="1">Cofactor biosynthesis; pyrroloquinoline quinone biosynthesis.</text>
</comment>
<name>A0A1H9Z6J9_9ACTN</name>
<dbReference type="EMBL" id="FOIE01000001">
    <property type="protein sequence ID" value="SES76971.1"/>
    <property type="molecule type" value="Genomic_DNA"/>
</dbReference>
<evidence type="ECO:0000256" key="3">
    <source>
        <dbReference type="ARBA" id="ARBA00015086"/>
    </source>
</evidence>
<evidence type="ECO:0000256" key="2">
    <source>
        <dbReference type="ARBA" id="ARBA00009325"/>
    </source>
</evidence>
<evidence type="ECO:0000313" key="4">
    <source>
        <dbReference type="EMBL" id="SES76971.1"/>
    </source>
</evidence>
<dbReference type="InterPro" id="IPR011725">
    <property type="entry name" value="PQQ_synth_PqqA"/>
</dbReference>
<protein>
    <recommendedName>
        <fullName evidence="3">Coenzyme PQQ synthesis protein A</fullName>
    </recommendedName>
</protein>
<reference evidence="5" key="1">
    <citation type="submission" date="2016-10" db="EMBL/GenBank/DDBJ databases">
        <authorList>
            <person name="Varghese N."/>
            <person name="Submissions S."/>
        </authorList>
    </citation>
    <scope>NUCLEOTIDE SEQUENCE [LARGE SCALE GENOMIC DNA]</scope>
    <source>
        <strain evidence="5">DSM 44209</strain>
    </source>
</reference>
<dbReference type="UniPathway" id="UPA00539"/>
<dbReference type="Pfam" id="PF08042">
    <property type="entry name" value="PqqA"/>
    <property type="match status" value="1"/>
</dbReference>